<keyword evidence="2" id="KW-1185">Reference proteome</keyword>
<accession>A0ACC0C9R7</accession>
<dbReference type="EMBL" id="CM044701">
    <property type="protein sequence ID" value="KAI5681539.1"/>
    <property type="molecule type" value="Genomic_DNA"/>
</dbReference>
<comment type="caution">
    <text evidence="1">The sequence shown here is derived from an EMBL/GenBank/DDBJ whole genome shotgun (WGS) entry which is preliminary data.</text>
</comment>
<evidence type="ECO:0000313" key="1">
    <source>
        <dbReference type="EMBL" id="KAI5681539.1"/>
    </source>
</evidence>
<proteinExistence type="predicted"/>
<sequence length="142" mass="16917">MADAASPVGLLIQLARHPLTEYFRDHTMLYYCIFTKEKGHSTFDETLIINFPAILQSLDMPFIQFYHLVKLYVCLQYGRTKVQYDMGTCYFSNNGYNYPPMYLYQSCDEEIEIMFKFYLPQAVKIQDSFNEYQARIEQQDYI</sequence>
<evidence type="ECO:0000313" key="2">
    <source>
        <dbReference type="Proteomes" id="UP001060085"/>
    </source>
</evidence>
<gene>
    <name evidence="1" type="ORF">M9H77_02767</name>
</gene>
<reference evidence="2" key="1">
    <citation type="journal article" date="2023" name="Nat. Plants">
        <title>Single-cell RNA sequencing provides a high-resolution roadmap for understanding the multicellular compartmentation of specialized metabolism.</title>
        <authorList>
            <person name="Sun S."/>
            <person name="Shen X."/>
            <person name="Li Y."/>
            <person name="Li Y."/>
            <person name="Wang S."/>
            <person name="Li R."/>
            <person name="Zhang H."/>
            <person name="Shen G."/>
            <person name="Guo B."/>
            <person name="Wei J."/>
            <person name="Xu J."/>
            <person name="St-Pierre B."/>
            <person name="Chen S."/>
            <person name="Sun C."/>
        </authorList>
    </citation>
    <scope>NUCLEOTIDE SEQUENCE [LARGE SCALE GENOMIC DNA]</scope>
</reference>
<organism evidence="1 2">
    <name type="scientific">Catharanthus roseus</name>
    <name type="common">Madagascar periwinkle</name>
    <name type="synonym">Vinca rosea</name>
    <dbReference type="NCBI Taxonomy" id="4058"/>
    <lineage>
        <taxon>Eukaryota</taxon>
        <taxon>Viridiplantae</taxon>
        <taxon>Streptophyta</taxon>
        <taxon>Embryophyta</taxon>
        <taxon>Tracheophyta</taxon>
        <taxon>Spermatophyta</taxon>
        <taxon>Magnoliopsida</taxon>
        <taxon>eudicotyledons</taxon>
        <taxon>Gunneridae</taxon>
        <taxon>Pentapetalae</taxon>
        <taxon>asterids</taxon>
        <taxon>lamiids</taxon>
        <taxon>Gentianales</taxon>
        <taxon>Apocynaceae</taxon>
        <taxon>Rauvolfioideae</taxon>
        <taxon>Vinceae</taxon>
        <taxon>Catharanthinae</taxon>
        <taxon>Catharanthus</taxon>
    </lineage>
</organism>
<protein>
    <submittedName>
        <fullName evidence="1">Uncharacterized protein</fullName>
    </submittedName>
</protein>
<dbReference type="Proteomes" id="UP001060085">
    <property type="component" value="Linkage Group LG01"/>
</dbReference>
<name>A0ACC0C9R7_CATRO</name>